<comment type="caution">
    <text evidence="6">The sequence shown here is derived from an EMBL/GenBank/DDBJ whole genome shotgun (WGS) entry which is preliminary data.</text>
</comment>
<gene>
    <name evidence="6" type="ORF">PSON_ATCC_30995.1.T3210015</name>
</gene>
<keyword evidence="3 4" id="KW-0862">Zinc</keyword>
<evidence type="ECO:0000256" key="4">
    <source>
        <dbReference type="PROSITE-ProRule" id="PRU00207"/>
    </source>
</evidence>
<proteinExistence type="predicted"/>
<evidence type="ECO:0000259" key="5">
    <source>
        <dbReference type="PROSITE" id="PS50145"/>
    </source>
</evidence>
<dbReference type="PROSITE" id="PS50145">
    <property type="entry name" value="ZF_TRAF"/>
    <property type="match status" value="1"/>
</dbReference>
<name>A0A8S1RV20_9CILI</name>
<dbReference type="InterPro" id="IPR001293">
    <property type="entry name" value="Znf_TRAF"/>
</dbReference>
<evidence type="ECO:0000256" key="3">
    <source>
        <dbReference type="ARBA" id="ARBA00022833"/>
    </source>
</evidence>
<keyword evidence="7" id="KW-1185">Reference proteome</keyword>
<accession>A0A8S1RV20</accession>
<dbReference type="EMBL" id="CAJJDN010000321">
    <property type="protein sequence ID" value="CAD8130729.1"/>
    <property type="molecule type" value="Genomic_DNA"/>
</dbReference>
<keyword evidence="2 4" id="KW-0863">Zinc-finger</keyword>
<dbReference type="Proteomes" id="UP000692954">
    <property type="component" value="Unassembled WGS sequence"/>
</dbReference>
<evidence type="ECO:0000313" key="7">
    <source>
        <dbReference type="Proteomes" id="UP000692954"/>
    </source>
</evidence>
<evidence type="ECO:0000256" key="1">
    <source>
        <dbReference type="ARBA" id="ARBA00022723"/>
    </source>
</evidence>
<evidence type="ECO:0000256" key="2">
    <source>
        <dbReference type="ARBA" id="ARBA00022771"/>
    </source>
</evidence>
<protein>
    <recommendedName>
        <fullName evidence="5">TRAF-type domain-containing protein</fullName>
    </recommendedName>
</protein>
<evidence type="ECO:0000313" key="6">
    <source>
        <dbReference type="EMBL" id="CAD8130729.1"/>
    </source>
</evidence>
<dbReference type="GO" id="GO:0008270">
    <property type="term" value="F:zinc ion binding"/>
    <property type="evidence" value="ECO:0007669"/>
    <property type="project" value="UniProtKB-KW"/>
</dbReference>
<feature type="domain" description="TRAF-type" evidence="5">
    <location>
        <begin position="170"/>
        <end position="209"/>
    </location>
</feature>
<feature type="zinc finger region" description="TRAF-type" evidence="4">
    <location>
        <begin position="170"/>
        <end position="209"/>
    </location>
</feature>
<dbReference type="AlphaFoldDB" id="A0A8S1RV20"/>
<keyword evidence="1 4" id="KW-0479">Metal-binding</keyword>
<dbReference type="OrthoDB" id="287481at2759"/>
<sequence>MQVLRFDQLVNRSPQIEELMICLEIFIDPMCCESFENYYCQTFLTTWSYNLISTKLSCFKVNVYQKICLMILKQNGCLGILKYSYYFFHIKSYQFKQVKCEYEGCNSDILLKDKNQHDNICHFKLLQCKWCSQELLPKKLEKPEQNECLERKLLCSKCLFEVPFLMMQNHIDNCPENILQCQLCFSNIKLKDVEQHDKNDCPYVIVKCSGFRSNLNDFL</sequence>
<organism evidence="6 7">
    <name type="scientific">Paramecium sonneborni</name>
    <dbReference type="NCBI Taxonomy" id="65129"/>
    <lineage>
        <taxon>Eukaryota</taxon>
        <taxon>Sar</taxon>
        <taxon>Alveolata</taxon>
        <taxon>Ciliophora</taxon>
        <taxon>Intramacronucleata</taxon>
        <taxon>Oligohymenophorea</taxon>
        <taxon>Peniculida</taxon>
        <taxon>Parameciidae</taxon>
        <taxon>Paramecium</taxon>
    </lineage>
</organism>
<reference evidence="6" key="1">
    <citation type="submission" date="2021-01" db="EMBL/GenBank/DDBJ databases">
        <authorList>
            <consortium name="Genoscope - CEA"/>
            <person name="William W."/>
        </authorList>
    </citation>
    <scope>NUCLEOTIDE SEQUENCE</scope>
</reference>